<evidence type="ECO:0000313" key="3">
    <source>
        <dbReference type="Proteomes" id="UP000199568"/>
    </source>
</evidence>
<proteinExistence type="predicted"/>
<name>A0A1H9ZU98_9FIRM</name>
<dbReference type="EMBL" id="FOHU01000002">
    <property type="protein sequence ID" value="SES85304.1"/>
    <property type="molecule type" value="Genomic_DNA"/>
</dbReference>
<accession>A0A1H9ZU98</accession>
<feature type="transmembrane region" description="Helical" evidence="1">
    <location>
        <begin position="20"/>
        <end position="37"/>
    </location>
</feature>
<keyword evidence="1" id="KW-0812">Transmembrane</keyword>
<dbReference type="AlphaFoldDB" id="A0A1H9ZU98"/>
<keyword evidence="1" id="KW-0472">Membrane</keyword>
<keyword evidence="1" id="KW-1133">Transmembrane helix</keyword>
<organism evidence="2 3">
    <name type="scientific">Natronincola peptidivorans</name>
    <dbReference type="NCBI Taxonomy" id="426128"/>
    <lineage>
        <taxon>Bacteria</taxon>
        <taxon>Bacillati</taxon>
        <taxon>Bacillota</taxon>
        <taxon>Clostridia</taxon>
        <taxon>Peptostreptococcales</taxon>
        <taxon>Natronincolaceae</taxon>
        <taxon>Natronincola</taxon>
    </lineage>
</organism>
<gene>
    <name evidence="2" type="ORF">SAMN05660297_00729</name>
</gene>
<protein>
    <submittedName>
        <fullName evidence="2">Uncharacterized protein</fullName>
    </submittedName>
</protein>
<sequence>MERENISWILNIDGLEEDAYGSSWIYSYLLFYIEVFWRK</sequence>
<reference evidence="2 3" key="1">
    <citation type="submission" date="2016-10" db="EMBL/GenBank/DDBJ databases">
        <authorList>
            <person name="de Groot N.N."/>
        </authorList>
    </citation>
    <scope>NUCLEOTIDE SEQUENCE [LARGE SCALE GENOMIC DNA]</scope>
    <source>
        <strain evidence="2 3">DSM 18979</strain>
    </source>
</reference>
<dbReference type="STRING" id="426128.SAMN05660297_00729"/>
<evidence type="ECO:0000313" key="2">
    <source>
        <dbReference type="EMBL" id="SES85304.1"/>
    </source>
</evidence>
<evidence type="ECO:0000256" key="1">
    <source>
        <dbReference type="SAM" id="Phobius"/>
    </source>
</evidence>
<dbReference type="Proteomes" id="UP000199568">
    <property type="component" value="Unassembled WGS sequence"/>
</dbReference>
<keyword evidence="3" id="KW-1185">Reference proteome</keyword>